<dbReference type="Proteomes" id="UP000008721">
    <property type="component" value="Chromosome"/>
</dbReference>
<keyword evidence="2" id="KW-1185">Reference proteome</keyword>
<protein>
    <submittedName>
        <fullName evidence="1">Uncharacterized protein</fullName>
    </submittedName>
</protein>
<evidence type="ECO:0000313" key="2">
    <source>
        <dbReference type="Proteomes" id="UP000008721"/>
    </source>
</evidence>
<organism evidence="1 2">
    <name type="scientific">Sulfuricurvum kujiense (strain ATCC BAA-921 / DSM 16994 / JCM 11577 / YK-1)</name>
    <dbReference type="NCBI Taxonomy" id="709032"/>
    <lineage>
        <taxon>Bacteria</taxon>
        <taxon>Pseudomonadati</taxon>
        <taxon>Campylobacterota</taxon>
        <taxon>Epsilonproteobacteria</taxon>
        <taxon>Campylobacterales</taxon>
        <taxon>Sulfurimonadaceae</taxon>
        <taxon>Sulfuricurvum</taxon>
    </lineage>
</organism>
<dbReference type="EMBL" id="CP002355">
    <property type="protein sequence ID" value="ADR34176.1"/>
    <property type="molecule type" value="Genomic_DNA"/>
</dbReference>
<reference evidence="1 2" key="1">
    <citation type="journal article" date="2012" name="Stand. Genomic Sci.">
        <title>Complete genome sequence of the sulfur compounds oxidizing chemolithoautotroph Sulfuricurvum kujiense type strain (YK-1(T)).</title>
        <authorList>
            <person name="Han C."/>
            <person name="Kotsyurbenko O."/>
            <person name="Chertkov O."/>
            <person name="Held B."/>
            <person name="Lapidus A."/>
            <person name="Nolan M."/>
            <person name="Lucas S."/>
            <person name="Hammon N."/>
            <person name="Deshpande S."/>
            <person name="Cheng J.F."/>
            <person name="Tapia R."/>
            <person name="Goodwin L.A."/>
            <person name="Pitluck S."/>
            <person name="Liolios K."/>
            <person name="Pagani I."/>
            <person name="Ivanova N."/>
            <person name="Mavromatis K."/>
            <person name="Mikhailova N."/>
            <person name="Pati A."/>
            <person name="Chen A."/>
            <person name="Palaniappan K."/>
            <person name="Land M."/>
            <person name="Hauser L."/>
            <person name="Chang Y.J."/>
            <person name="Jeffries C.D."/>
            <person name="Brambilla E.M."/>
            <person name="Rohde M."/>
            <person name="Spring S."/>
            <person name="Sikorski J."/>
            <person name="Goker M."/>
            <person name="Woyke T."/>
            <person name="Bristow J."/>
            <person name="Eisen J.A."/>
            <person name="Markowitz V."/>
            <person name="Hugenholtz P."/>
            <person name="Kyrpides N.C."/>
            <person name="Klenk H.P."/>
            <person name="Detter J.C."/>
        </authorList>
    </citation>
    <scope>NUCLEOTIDE SEQUENCE [LARGE SCALE GENOMIC DNA]</scope>
    <source>
        <strain evidence="2">ATCC BAA-921 / DSM 16994 / JCM 11577 / YK-1</strain>
    </source>
</reference>
<dbReference type="Pfam" id="PF13289">
    <property type="entry name" value="SIR2_2"/>
    <property type="match status" value="1"/>
</dbReference>
<dbReference type="OrthoDB" id="9802053at2"/>
<gene>
    <name evidence="1" type="ordered locus">Sulku_1514</name>
</gene>
<accession>E4TZR9</accession>
<dbReference type="RefSeq" id="WP_013460373.1">
    <property type="nucleotide sequence ID" value="NC_014762.1"/>
</dbReference>
<dbReference type="STRING" id="709032.Sulku_1514"/>
<dbReference type="KEGG" id="sku:Sulku_1514"/>
<sequence>MDTLIETIKKELRNQTTIPYFGLGVFEGITTKEAEAVPHDSDSLILAMNGGRAMSPRLMFEYSRAAMHLEQRRGVEYMTQLMNHIYTKPFDPTPLHKAITDMSPRYIIDTNRDTKFQELLAYTPHCLIIGKSRIMGDLNRYEVYEYDVENQKYFLVDEEVLGTAEKILFKPMGSPLPNPSFVISDADYVDWLTEAMGGFAVPKILKTYRKTKKYLFLGTSFDRDTDRMVANELSLDLEGGYVITDKELGKKEKKFIEKHNLEVIPMSLPEFIKAFI</sequence>
<dbReference type="AlphaFoldDB" id="E4TZR9"/>
<dbReference type="eggNOG" id="ENOG502Z8CH">
    <property type="taxonomic scope" value="Bacteria"/>
</dbReference>
<evidence type="ECO:0000313" key="1">
    <source>
        <dbReference type="EMBL" id="ADR34176.1"/>
    </source>
</evidence>
<name>E4TZR9_SULKY</name>
<proteinExistence type="predicted"/>
<dbReference type="HOGENOM" id="CLU_952507_0_0_7"/>